<proteinExistence type="predicted"/>
<dbReference type="InterPro" id="IPR036259">
    <property type="entry name" value="MFS_trans_sf"/>
</dbReference>
<dbReference type="InterPro" id="IPR050360">
    <property type="entry name" value="MFS_Sugar_Transporters"/>
</dbReference>
<keyword evidence="4 5" id="KW-0472">Membrane</keyword>
<sequence>MSKPILGVGLGFFLTLGPLTCSKITPVVLRGLSTAGVNLGISVSHVLSNSVIKAYAGPFAIQLFFSLFLLVGLPFAPESPWYLLRTTQASQAEMAVKKLWGKDSDTITLLAAIQLSIEESAQQQSKVGYKDYFRGTNLLRSCISYRGFIC</sequence>
<evidence type="ECO:0000313" key="6">
    <source>
        <dbReference type="EMBL" id="KAL2846897.1"/>
    </source>
</evidence>
<dbReference type="SUPFAM" id="SSF103473">
    <property type="entry name" value="MFS general substrate transporter"/>
    <property type="match status" value="1"/>
</dbReference>
<name>A0ABR4K6J9_9EURO</name>
<dbReference type="InterPro" id="IPR005828">
    <property type="entry name" value="MFS_sugar_transport-like"/>
</dbReference>
<comment type="subcellular location">
    <subcellularLocation>
        <location evidence="1">Membrane</location>
        <topology evidence="1">Multi-pass membrane protein</topology>
    </subcellularLocation>
</comment>
<dbReference type="Proteomes" id="UP001610446">
    <property type="component" value="Unassembled WGS sequence"/>
</dbReference>
<keyword evidence="7" id="KW-1185">Reference proteome</keyword>
<accession>A0ABR4K6J9</accession>
<feature type="transmembrane region" description="Helical" evidence="5">
    <location>
        <begin position="55"/>
        <end position="76"/>
    </location>
</feature>
<gene>
    <name evidence="6" type="ORF">BJY01DRAFT_213154</name>
</gene>
<protein>
    <submittedName>
        <fullName evidence="6">General substrate transporter</fullName>
    </submittedName>
</protein>
<dbReference type="Pfam" id="PF00083">
    <property type="entry name" value="Sugar_tr"/>
    <property type="match status" value="1"/>
</dbReference>
<evidence type="ECO:0000256" key="3">
    <source>
        <dbReference type="ARBA" id="ARBA00022989"/>
    </source>
</evidence>
<evidence type="ECO:0000256" key="5">
    <source>
        <dbReference type="SAM" id="Phobius"/>
    </source>
</evidence>
<dbReference type="Gene3D" id="1.20.1250.20">
    <property type="entry name" value="MFS general substrate transporter like domains"/>
    <property type="match status" value="1"/>
</dbReference>
<evidence type="ECO:0000256" key="2">
    <source>
        <dbReference type="ARBA" id="ARBA00022692"/>
    </source>
</evidence>
<organism evidence="6 7">
    <name type="scientific">Aspergillus pseudoustus</name>
    <dbReference type="NCBI Taxonomy" id="1810923"/>
    <lineage>
        <taxon>Eukaryota</taxon>
        <taxon>Fungi</taxon>
        <taxon>Dikarya</taxon>
        <taxon>Ascomycota</taxon>
        <taxon>Pezizomycotina</taxon>
        <taxon>Eurotiomycetes</taxon>
        <taxon>Eurotiomycetidae</taxon>
        <taxon>Eurotiales</taxon>
        <taxon>Aspergillaceae</taxon>
        <taxon>Aspergillus</taxon>
        <taxon>Aspergillus subgen. Nidulantes</taxon>
    </lineage>
</organism>
<reference evidence="6 7" key="1">
    <citation type="submission" date="2024-07" db="EMBL/GenBank/DDBJ databases">
        <title>Section-level genome sequencing and comparative genomics of Aspergillus sections Usti and Cavernicolus.</title>
        <authorList>
            <consortium name="Lawrence Berkeley National Laboratory"/>
            <person name="Nybo J.L."/>
            <person name="Vesth T.C."/>
            <person name="Theobald S."/>
            <person name="Frisvad J.C."/>
            <person name="Larsen T.O."/>
            <person name="Kjaerboelling I."/>
            <person name="Rothschild-Mancinelli K."/>
            <person name="Lyhne E.K."/>
            <person name="Kogle M.E."/>
            <person name="Barry K."/>
            <person name="Clum A."/>
            <person name="Na H."/>
            <person name="Ledsgaard L."/>
            <person name="Lin J."/>
            <person name="Lipzen A."/>
            <person name="Kuo A."/>
            <person name="Riley R."/>
            <person name="Mondo S."/>
            <person name="Labutti K."/>
            <person name="Haridas S."/>
            <person name="Pangalinan J."/>
            <person name="Salamov A.A."/>
            <person name="Simmons B.A."/>
            <person name="Magnuson J.K."/>
            <person name="Chen J."/>
            <person name="Drula E."/>
            <person name="Henrissat B."/>
            <person name="Wiebenga A."/>
            <person name="Lubbers R.J."/>
            <person name="Gomes A.C."/>
            <person name="Makela M.R."/>
            <person name="Stajich J."/>
            <person name="Grigoriev I.V."/>
            <person name="Mortensen U.H."/>
            <person name="De Vries R.P."/>
            <person name="Baker S.E."/>
            <person name="Andersen M.R."/>
        </authorList>
    </citation>
    <scope>NUCLEOTIDE SEQUENCE [LARGE SCALE GENOMIC DNA]</scope>
    <source>
        <strain evidence="6 7">CBS 123904</strain>
    </source>
</reference>
<dbReference type="PANTHER" id="PTHR48022:SF51">
    <property type="entry name" value="ALPHA-GLUCOSIDE TRANSPORTER, PUTATIVE (AFU_ORTHOLOGUE AFUA_6G11920)-RELATED"/>
    <property type="match status" value="1"/>
</dbReference>
<comment type="caution">
    <text evidence="6">The sequence shown here is derived from an EMBL/GenBank/DDBJ whole genome shotgun (WGS) entry which is preliminary data.</text>
</comment>
<evidence type="ECO:0000313" key="7">
    <source>
        <dbReference type="Proteomes" id="UP001610446"/>
    </source>
</evidence>
<dbReference type="PANTHER" id="PTHR48022">
    <property type="entry name" value="PLASTIDIC GLUCOSE TRANSPORTER 4"/>
    <property type="match status" value="1"/>
</dbReference>
<evidence type="ECO:0000256" key="4">
    <source>
        <dbReference type="ARBA" id="ARBA00023136"/>
    </source>
</evidence>
<evidence type="ECO:0000256" key="1">
    <source>
        <dbReference type="ARBA" id="ARBA00004141"/>
    </source>
</evidence>
<keyword evidence="3 5" id="KW-1133">Transmembrane helix</keyword>
<keyword evidence="2 5" id="KW-0812">Transmembrane</keyword>
<dbReference type="EMBL" id="JBFXLU010000060">
    <property type="protein sequence ID" value="KAL2846897.1"/>
    <property type="molecule type" value="Genomic_DNA"/>
</dbReference>